<reference evidence="4 5" key="1">
    <citation type="journal article" date="2010" name="Cell Res.">
        <title>Complete genome sequence of the rifamycin SV-producing Amycolatopsis mediterranei U32 revealed its genetic characteristics in phylogeny and metabolism.</title>
        <authorList>
            <person name="Zhao W."/>
            <person name="Zhong Y."/>
            <person name="Yuan H."/>
            <person name="Wang J."/>
            <person name="Zheng H."/>
            <person name="Wang Y."/>
            <person name="Cen X."/>
            <person name="Xu F."/>
            <person name="Bai J."/>
            <person name="Han X."/>
            <person name="Lu G."/>
            <person name="Zhu Y."/>
            <person name="Shao Z."/>
            <person name="Yan H."/>
            <person name="Li C."/>
            <person name="Peng N."/>
            <person name="Zhang Z."/>
            <person name="Zhang Y."/>
            <person name="Lin W."/>
            <person name="Fan Y."/>
            <person name="Qin Z."/>
            <person name="Hu Y."/>
            <person name="Zhu B."/>
            <person name="Wang S."/>
            <person name="Ding X."/>
            <person name="Zhao G.P."/>
        </authorList>
    </citation>
    <scope>NUCLEOTIDE SEQUENCE [LARGE SCALE GENOMIC DNA]</scope>
    <source>
        <strain evidence="5">U-32</strain>
    </source>
</reference>
<evidence type="ECO:0000313" key="5">
    <source>
        <dbReference type="Proteomes" id="UP000000328"/>
    </source>
</evidence>
<proteinExistence type="predicted"/>
<dbReference type="RefSeq" id="WP_013223668.1">
    <property type="nucleotide sequence ID" value="NC_014318.1"/>
</dbReference>
<name>A0A0H3CZR7_AMYMU</name>
<sequence>MLSNRVRVQVVLFVVIALATTAFVGANYAGLGRLFGSGSYTVKLELAEGGGLFTNGEVTYRGVAVGRVGELRLTVTGMEADLLIDDAAPPIPADSRAVVANRSAVGEQYVDLQPRTADAPYLDGSSVIRRESTTLPLPVNSLLTDLDSFTASVPTQDLRTVVNELDDALRGAGPDLQTLMDSATTFTQEASSHLPQTSKLIGDGATVLRTQIDSSGEWRSFSSNARVFAQQLANSDGDLRRLIAAAPPAASELGGLLKENDPGLPILLANLLTTARVFGTRTAAEEQLLSDVPRAVATVGSALNDRGDQLRMGLVLNFNDPPPCRQGYEKTPDRSSRDLSPMPFNTDAACTLPYGDPSSVRGSQNAPHPPVPAAVLPGGLTNPLSLGTQATATTLGEVLWLR</sequence>
<dbReference type="InterPro" id="IPR024516">
    <property type="entry name" value="Mce_C"/>
</dbReference>
<dbReference type="InterPro" id="IPR005693">
    <property type="entry name" value="Mce"/>
</dbReference>
<dbReference type="InterPro" id="IPR052336">
    <property type="entry name" value="MlaD_Phospholipid_Transporter"/>
</dbReference>
<feature type="domain" description="Mce/MlaD" evidence="2">
    <location>
        <begin position="39"/>
        <end position="114"/>
    </location>
</feature>
<evidence type="ECO:0000259" key="3">
    <source>
        <dbReference type="Pfam" id="PF11887"/>
    </source>
</evidence>
<dbReference type="Pfam" id="PF11887">
    <property type="entry name" value="Mce4_CUP1"/>
    <property type="match status" value="1"/>
</dbReference>
<dbReference type="KEGG" id="amd:AMED_1774"/>
<dbReference type="Proteomes" id="UP000000328">
    <property type="component" value="Chromosome"/>
</dbReference>
<feature type="region of interest" description="Disordered" evidence="1">
    <location>
        <begin position="321"/>
        <end position="376"/>
    </location>
</feature>
<evidence type="ECO:0000256" key="1">
    <source>
        <dbReference type="SAM" id="MobiDB-lite"/>
    </source>
</evidence>
<dbReference type="PANTHER" id="PTHR33371">
    <property type="entry name" value="INTERMEMBRANE PHOSPHOLIPID TRANSPORT SYSTEM BINDING PROTEIN MLAD-RELATED"/>
    <property type="match status" value="1"/>
</dbReference>
<evidence type="ECO:0000313" key="4">
    <source>
        <dbReference type="EMBL" id="ADJ43585.1"/>
    </source>
</evidence>
<dbReference type="OrthoDB" id="4741753at2"/>
<dbReference type="InterPro" id="IPR003399">
    <property type="entry name" value="Mce/MlaD"/>
</dbReference>
<dbReference type="EMBL" id="CP002000">
    <property type="protein sequence ID" value="ADJ43585.1"/>
    <property type="molecule type" value="Genomic_DNA"/>
</dbReference>
<feature type="compositionally biased region" description="Basic and acidic residues" evidence="1">
    <location>
        <begin position="327"/>
        <end position="337"/>
    </location>
</feature>
<feature type="domain" description="Mammalian cell entry C-terminal" evidence="3">
    <location>
        <begin position="125"/>
        <end position="294"/>
    </location>
</feature>
<dbReference type="HOGENOM" id="CLU_032980_1_0_11"/>
<dbReference type="AlphaFoldDB" id="A0A0H3CZR7"/>
<dbReference type="NCBIfam" id="TIGR00996">
    <property type="entry name" value="Mtu_fam_mce"/>
    <property type="match status" value="1"/>
</dbReference>
<dbReference type="Pfam" id="PF02470">
    <property type="entry name" value="MlaD"/>
    <property type="match status" value="1"/>
</dbReference>
<evidence type="ECO:0000259" key="2">
    <source>
        <dbReference type="Pfam" id="PF02470"/>
    </source>
</evidence>
<dbReference type="GO" id="GO:0005576">
    <property type="term" value="C:extracellular region"/>
    <property type="evidence" value="ECO:0007669"/>
    <property type="project" value="TreeGrafter"/>
</dbReference>
<dbReference type="eggNOG" id="COG1463">
    <property type="taxonomic scope" value="Bacteria"/>
</dbReference>
<accession>A0A0H3CZR7</accession>
<organism evidence="4 5">
    <name type="scientific">Amycolatopsis mediterranei (strain U-32)</name>
    <dbReference type="NCBI Taxonomy" id="749927"/>
    <lineage>
        <taxon>Bacteria</taxon>
        <taxon>Bacillati</taxon>
        <taxon>Actinomycetota</taxon>
        <taxon>Actinomycetes</taxon>
        <taxon>Pseudonocardiales</taxon>
        <taxon>Pseudonocardiaceae</taxon>
        <taxon>Amycolatopsis</taxon>
    </lineage>
</organism>
<dbReference type="PANTHER" id="PTHR33371:SF16">
    <property type="entry name" value="MCE-FAMILY PROTEIN MCE3F"/>
    <property type="match status" value="1"/>
</dbReference>
<gene>
    <name evidence="4" type="ordered locus">AMED_1774</name>
</gene>
<dbReference type="PATRIC" id="fig|749927.5.peg.1831"/>
<protein>
    <submittedName>
        <fullName evidence="4">ABC transport system substrate-binding protein</fullName>
    </submittedName>
</protein>
<dbReference type="GeneID" id="92869563"/>